<protein>
    <submittedName>
        <fullName evidence="2">Adenylate/guanylate cyclase domain-containing protein</fullName>
    </submittedName>
</protein>
<dbReference type="InterPro" id="IPR001054">
    <property type="entry name" value="A/G_cyclase"/>
</dbReference>
<gene>
    <name evidence="2" type="ORF">F0234_00670</name>
</gene>
<sequence>MDFSDSFEKIYDSVKNRSEHVEKSLTESMDSYGMNRQAKSESYGTSVVGAENFSVQERNFQLQQQIRPLFGKDGVNDTPIGTHPDFVSLEGTTETTYHYMCTLFVDIKGSTRLSLLYDLETVFLFKNAVISACVETVRSFDGYIHRIMGDAVLAFFGGKGKDKEDAIADAINCCVTLRAYLEESIKPFMTRNNLEAEHFGFRIGCDFGDDTEILWGNFGIESVGEVSATGLPVDMASKLQGLSSKNQTMLGQGLLNFIDWPDKYSSIKKIEKDGQEEALPLVVPNYTQKDGTPLNYKMRQLAYKKCMEFIALPSALKESITKTYIKDSKAIEFRCFVVDEGNSEEYISASRFLEKSKNLKFEVRASTTHALNFPLTVKLIKTNHGSDTPDEERDIEQPHSIQTLREQRRSKYNRSVLPYSSTSIDEGTQYRGLHTMRCEVLDKYQKLVYRNVIAVLIK</sequence>
<dbReference type="PROSITE" id="PS50125">
    <property type="entry name" value="GUANYLATE_CYCLASE_2"/>
    <property type="match status" value="1"/>
</dbReference>
<dbReference type="GO" id="GO:0004016">
    <property type="term" value="F:adenylate cyclase activity"/>
    <property type="evidence" value="ECO:0007669"/>
    <property type="project" value="UniProtKB-ARBA"/>
</dbReference>
<dbReference type="PANTHER" id="PTHR43081:SF1">
    <property type="entry name" value="ADENYLATE CYCLASE, TERMINAL-DIFFERENTIATION SPECIFIC"/>
    <property type="match status" value="1"/>
</dbReference>
<dbReference type="EMBL" id="VTXL01000001">
    <property type="protein sequence ID" value="NOJ11278.1"/>
    <property type="molecule type" value="Genomic_DNA"/>
</dbReference>
<dbReference type="PANTHER" id="PTHR43081">
    <property type="entry name" value="ADENYLATE CYCLASE, TERMINAL-DIFFERENTIATION SPECIFIC-RELATED"/>
    <property type="match status" value="1"/>
</dbReference>
<dbReference type="AlphaFoldDB" id="A0A7Y4D362"/>
<proteinExistence type="predicted"/>
<evidence type="ECO:0000313" key="2">
    <source>
        <dbReference type="EMBL" id="NOJ11278.1"/>
    </source>
</evidence>
<dbReference type="Gene3D" id="3.30.70.1230">
    <property type="entry name" value="Nucleotide cyclase"/>
    <property type="match status" value="1"/>
</dbReference>
<name>A0A7Y4D362_VIBSP</name>
<organism evidence="2 3">
    <name type="scientific">Vibrio splendidus</name>
    <dbReference type="NCBI Taxonomy" id="29497"/>
    <lineage>
        <taxon>Bacteria</taxon>
        <taxon>Pseudomonadati</taxon>
        <taxon>Pseudomonadota</taxon>
        <taxon>Gammaproteobacteria</taxon>
        <taxon>Vibrionales</taxon>
        <taxon>Vibrionaceae</taxon>
        <taxon>Vibrio</taxon>
    </lineage>
</organism>
<dbReference type="InterPro" id="IPR029787">
    <property type="entry name" value="Nucleotide_cyclase"/>
</dbReference>
<accession>A0A7Y4D362</accession>
<reference evidence="2 3" key="1">
    <citation type="submission" date="2019-09" db="EMBL/GenBank/DDBJ databases">
        <title>Draft genome sequencing and comparative genomics of hatchery-associated Vibrios.</title>
        <authorList>
            <person name="Kehlet-Delgado H."/>
            <person name="Mueller R.S."/>
        </authorList>
    </citation>
    <scope>NUCLEOTIDE SEQUENCE [LARGE SCALE GENOMIC DNA]</scope>
    <source>
        <strain evidence="2 3">99-70-13A3</strain>
    </source>
</reference>
<dbReference type="GO" id="GO:0035556">
    <property type="term" value="P:intracellular signal transduction"/>
    <property type="evidence" value="ECO:0007669"/>
    <property type="project" value="InterPro"/>
</dbReference>
<dbReference type="Proteomes" id="UP000519158">
    <property type="component" value="Unassembled WGS sequence"/>
</dbReference>
<dbReference type="InterPro" id="IPR050697">
    <property type="entry name" value="Adenylyl/Guanylyl_Cyclase_3/4"/>
</dbReference>
<dbReference type="CDD" id="cd07302">
    <property type="entry name" value="CHD"/>
    <property type="match status" value="1"/>
</dbReference>
<comment type="caution">
    <text evidence="2">The sequence shown here is derived from an EMBL/GenBank/DDBJ whole genome shotgun (WGS) entry which is preliminary data.</text>
</comment>
<dbReference type="InterPro" id="IPR040511">
    <property type="entry name" value="AGS_C"/>
</dbReference>
<dbReference type="RefSeq" id="WP_171327265.1">
    <property type="nucleotide sequence ID" value="NZ_CAWPOP010000001.1"/>
</dbReference>
<evidence type="ECO:0000313" key="3">
    <source>
        <dbReference type="Proteomes" id="UP000519158"/>
    </source>
</evidence>
<dbReference type="Pfam" id="PF18134">
    <property type="entry name" value="AGS_C"/>
    <property type="match status" value="1"/>
</dbReference>
<feature type="domain" description="Guanylate cyclase" evidence="1">
    <location>
        <begin position="101"/>
        <end position="240"/>
    </location>
</feature>
<evidence type="ECO:0000259" key="1">
    <source>
        <dbReference type="PROSITE" id="PS50125"/>
    </source>
</evidence>
<dbReference type="GO" id="GO:0009190">
    <property type="term" value="P:cyclic nucleotide biosynthetic process"/>
    <property type="evidence" value="ECO:0007669"/>
    <property type="project" value="InterPro"/>
</dbReference>
<dbReference type="SUPFAM" id="SSF55073">
    <property type="entry name" value="Nucleotide cyclase"/>
    <property type="match status" value="1"/>
</dbReference>